<comment type="similarity">
    <text evidence="1 5">Belongs to the metallo-dependent hydrolases superfamily. NagA family.</text>
</comment>
<dbReference type="Gene3D" id="2.30.40.10">
    <property type="entry name" value="Urease, subunit C, domain 1"/>
    <property type="match status" value="1"/>
</dbReference>
<feature type="active site" description="Proton donor/acceptor" evidence="6">
    <location>
        <position position="271"/>
    </location>
</feature>
<comment type="cofactor">
    <cofactor evidence="7">
        <name>a divalent metal cation</name>
        <dbReference type="ChEBI" id="CHEBI:60240"/>
    </cofactor>
    <text evidence="7">Binds 1 divalent metal cation per subunit.</text>
</comment>
<dbReference type="PANTHER" id="PTHR11113:SF14">
    <property type="entry name" value="N-ACETYLGLUCOSAMINE-6-PHOSPHATE DEACETYLASE"/>
    <property type="match status" value="1"/>
</dbReference>
<evidence type="ECO:0000256" key="6">
    <source>
        <dbReference type="PIRSR" id="PIRSR038994-1"/>
    </source>
</evidence>
<feature type="binding site" evidence="7">
    <location>
        <position position="214"/>
    </location>
    <ligand>
        <name>Zn(2+)</name>
        <dbReference type="ChEBI" id="CHEBI:29105"/>
    </ligand>
</feature>
<evidence type="ECO:0000256" key="7">
    <source>
        <dbReference type="PIRSR" id="PIRSR038994-3"/>
    </source>
</evidence>
<evidence type="ECO:0000256" key="3">
    <source>
        <dbReference type="ARBA" id="ARBA00022801"/>
    </source>
</evidence>
<dbReference type="GO" id="GO:0006046">
    <property type="term" value="P:N-acetylglucosamine catabolic process"/>
    <property type="evidence" value="ECO:0007669"/>
    <property type="project" value="TreeGrafter"/>
</dbReference>
<dbReference type="SUPFAM" id="SSF51338">
    <property type="entry name" value="Composite domain of metallo-dependent hydrolases"/>
    <property type="match status" value="1"/>
</dbReference>
<evidence type="ECO:0000256" key="4">
    <source>
        <dbReference type="ARBA" id="ARBA00023277"/>
    </source>
</evidence>
<gene>
    <name evidence="9" type="primary">nagA</name>
    <name evidence="9" type="ORF">IAC72_03755</name>
</gene>
<dbReference type="EMBL" id="DVOC01000065">
    <property type="protein sequence ID" value="HIU91105.1"/>
    <property type="molecule type" value="Genomic_DNA"/>
</dbReference>
<proteinExistence type="inferred from homology"/>
<dbReference type="InterPro" id="IPR003764">
    <property type="entry name" value="GlcNAc_6-P_deAcase"/>
</dbReference>
<dbReference type="AlphaFoldDB" id="A0A9D1SPY8"/>
<keyword evidence="4 5" id="KW-0119">Carbohydrate metabolism</keyword>
<feature type="domain" description="Amidohydrolase-related" evidence="8">
    <location>
        <begin position="51"/>
        <end position="362"/>
    </location>
</feature>
<dbReference type="CDD" id="cd00854">
    <property type="entry name" value="NagA"/>
    <property type="match status" value="1"/>
</dbReference>
<dbReference type="GO" id="GO:0046872">
    <property type="term" value="F:metal ion binding"/>
    <property type="evidence" value="ECO:0007669"/>
    <property type="project" value="UniProtKB-KW"/>
</dbReference>
<accession>A0A9D1SPY8</accession>
<reference evidence="9" key="2">
    <citation type="journal article" date="2021" name="PeerJ">
        <title>Extensive microbial diversity within the chicken gut microbiome revealed by metagenomics and culture.</title>
        <authorList>
            <person name="Gilroy R."/>
            <person name="Ravi A."/>
            <person name="Getino M."/>
            <person name="Pursley I."/>
            <person name="Horton D.L."/>
            <person name="Alikhan N.F."/>
            <person name="Baker D."/>
            <person name="Gharbi K."/>
            <person name="Hall N."/>
            <person name="Watson M."/>
            <person name="Adriaenssens E.M."/>
            <person name="Foster-Nyarko E."/>
            <person name="Jarju S."/>
            <person name="Secka A."/>
            <person name="Antonio M."/>
            <person name="Oren A."/>
            <person name="Chaudhuri R.R."/>
            <person name="La Ragione R."/>
            <person name="Hildebrand F."/>
            <person name="Pallen M.J."/>
        </authorList>
    </citation>
    <scope>NUCLEOTIDE SEQUENCE</scope>
    <source>
        <strain evidence="9">ChiHjej12B11-7776</strain>
    </source>
</reference>
<dbReference type="Pfam" id="PF01979">
    <property type="entry name" value="Amidohydro_1"/>
    <property type="match status" value="1"/>
</dbReference>
<feature type="binding site" evidence="7">
    <location>
        <position position="193"/>
    </location>
    <ligand>
        <name>Zn(2+)</name>
        <dbReference type="ChEBI" id="CHEBI:29105"/>
    </ligand>
</feature>
<evidence type="ECO:0000256" key="1">
    <source>
        <dbReference type="ARBA" id="ARBA00010716"/>
    </source>
</evidence>
<evidence type="ECO:0000313" key="10">
    <source>
        <dbReference type="Proteomes" id="UP000886852"/>
    </source>
</evidence>
<feature type="binding site" evidence="7">
    <location>
        <position position="127"/>
    </location>
    <ligand>
        <name>Zn(2+)</name>
        <dbReference type="ChEBI" id="CHEBI:29105"/>
    </ligand>
</feature>
<organism evidence="9 10">
    <name type="scientific">Candidatus Fimimonas merdipullorum</name>
    <dbReference type="NCBI Taxonomy" id="2840822"/>
    <lineage>
        <taxon>Bacteria</taxon>
        <taxon>Pseudomonadati</taxon>
        <taxon>Myxococcota</taxon>
        <taxon>Myxococcia</taxon>
        <taxon>Myxococcales</taxon>
        <taxon>Cystobacterineae</taxon>
        <taxon>Myxococcaceae</taxon>
        <taxon>Myxococcaceae incertae sedis</taxon>
        <taxon>Candidatus Fimimonas</taxon>
    </lineage>
</organism>
<evidence type="ECO:0000259" key="8">
    <source>
        <dbReference type="Pfam" id="PF01979"/>
    </source>
</evidence>
<comment type="caution">
    <text evidence="9">The sequence shown here is derived from an EMBL/GenBank/DDBJ whole genome shotgun (WGS) entry which is preliminary data.</text>
</comment>
<dbReference type="PIRSF" id="PIRSF038994">
    <property type="entry name" value="NagA"/>
    <property type="match status" value="1"/>
</dbReference>
<evidence type="ECO:0000256" key="5">
    <source>
        <dbReference type="PIRNR" id="PIRNR038994"/>
    </source>
</evidence>
<dbReference type="Gene3D" id="3.20.20.140">
    <property type="entry name" value="Metal-dependent hydrolases"/>
    <property type="match status" value="1"/>
</dbReference>
<keyword evidence="2 7" id="KW-0479">Metal-binding</keyword>
<evidence type="ECO:0000256" key="2">
    <source>
        <dbReference type="ARBA" id="ARBA00022723"/>
    </source>
</evidence>
<dbReference type="InterPro" id="IPR011059">
    <property type="entry name" value="Metal-dep_hydrolase_composite"/>
</dbReference>
<protein>
    <submittedName>
        <fullName evidence="9">N-acetylglucosamine-6-phosphate deacetylase</fullName>
        <ecNumber evidence="9">3.5.1.25</ecNumber>
    </submittedName>
</protein>
<dbReference type="Proteomes" id="UP000886852">
    <property type="component" value="Unassembled WGS sequence"/>
</dbReference>
<sequence length="363" mass="39452">MILYKNGLALIGAGLVKRDVLVNRGKIIEIAEWGGIVPDQQTEIVDCTGKYILPALVDVHTHGADGYDFNTADAEGMQKIMKFYVSHGVGTVLPTVMTDDEGRIMRQLQLICELAKRYPEIKGIHLEGPFLSEKYCGAMPVRYLQKPDFDKFLQFQQAAQGMIRLITVAPELDGALEFIRKVSQTGVTVSLGHSAADGERVKSAIGAGARSFTHWGNAMSPLDRHDLNMAGSALLYDNFCEVICDGKHVDKDVFRLLLKAKGEDKIVGITDSIMATGLPDGDYTLAGNEVTVKNGDARLKSNGVRAGSTLDAYTGLANVVEFSGLPLYRAIKLWTVNPAKLIGLDSRIGTIEVGKDADFIMFG</sequence>
<dbReference type="SUPFAM" id="SSF51556">
    <property type="entry name" value="Metallo-dependent hydrolases"/>
    <property type="match status" value="1"/>
</dbReference>
<reference evidence="9" key="1">
    <citation type="submission" date="2020-10" db="EMBL/GenBank/DDBJ databases">
        <authorList>
            <person name="Gilroy R."/>
        </authorList>
    </citation>
    <scope>NUCLEOTIDE SEQUENCE</scope>
    <source>
        <strain evidence="9">ChiHjej12B11-7776</strain>
    </source>
</reference>
<dbReference type="EC" id="3.5.1.25" evidence="9"/>
<keyword evidence="3 5" id="KW-0378">Hydrolase</keyword>
<dbReference type="PANTHER" id="PTHR11113">
    <property type="entry name" value="N-ACETYLGLUCOSAMINE-6-PHOSPHATE DEACETYLASE"/>
    <property type="match status" value="1"/>
</dbReference>
<dbReference type="NCBIfam" id="TIGR00221">
    <property type="entry name" value="nagA"/>
    <property type="match status" value="1"/>
</dbReference>
<name>A0A9D1SPY8_9BACT</name>
<dbReference type="InterPro" id="IPR032466">
    <property type="entry name" value="Metal_Hydrolase"/>
</dbReference>
<dbReference type="GO" id="GO:0008448">
    <property type="term" value="F:N-acetylglucosamine-6-phosphate deacetylase activity"/>
    <property type="evidence" value="ECO:0007669"/>
    <property type="project" value="UniProtKB-EC"/>
</dbReference>
<evidence type="ECO:0000313" key="9">
    <source>
        <dbReference type="EMBL" id="HIU91105.1"/>
    </source>
</evidence>
<dbReference type="InterPro" id="IPR006680">
    <property type="entry name" value="Amidohydro-rel"/>
</dbReference>